<keyword evidence="3" id="KW-1185">Reference proteome</keyword>
<accession>A0A3B6MZM9</accession>
<keyword evidence="1" id="KW-1133">Transmembrane helix</keyword>
<reference evidence="2" key="2">
    <citation type="submission" date="2018-10" db="UniProtKB">
        <authorList>
            <consortium name="EnsemblPlants"/>
        </authorList>
    </citation>
    <scope>IDENTIFICATION</scope>
</reference>
<dbReference type="Proteomes" id="UP000019116">
    <property type="component" value="Chromosome 5D"/>
</dbReference>
<keyword evidence="1" id="KW-0812">Transmembrane</keyword>
<dbReference type="Gramene" id="TraesWEE_scaffold_045667_01G000100.1">
    <property type="protein sequence ID" value="TraesWEE_scaffold_045667_01G000100.1"/>
    <property type="gene ID" value="TraesWEE_scaffold_045667_01G000100"/>
</dbReference>
<dbReference type="OrthoDB" id="10034606at2759"/>
<evidence type="ECO:0000313" key="2">
    <source>
        <dbReference type="EnsemblPlants" id="TraesCS5D02G438700.1"/>
    </source>
</evidence>
<sequence length="235" mass="27242">MELVELSTRSLAEAMFEKLGLPKPVYYVHQLEQGRYRSEVEFHCTKERFHASAHWTKLSSCICEYGEASLNHAADKAIGYMETRERKVVVNYYQLQEQKNSHLLFHIDQTSIFPILGYSSKICIVFGLLLLPYFQVNYTESKLKDYIDPDYDMLKVRFAKSDRHTHCRIIVGTDKTATVTTNWSEFRRLAKIHEGDICAFLFQGHHRATPGSHHALPLDEPLIATEVVSRYHLAF</sequence>
<protein>
    <submittedName>
        <fullName evidence="2">Uncharacterized protein</fullName>
    </submittedName>
</protein>
<evidence type="ECO:0000313" key="3">
    <source>
        <dbReference type="Proteomes" id="UP000019116"/>
    </source>
</evidence>
<evidence type="ECO:0000256" key="1">
    <source>
        <dbReference type="SAM" id="Phobius"/>
    </source>
</evidence>
<dbReference type="AlphaFoldDB" id="A0A3B6MZM9"/>
<dbReference type="Gramene" id="TraesCLE_scaffold_052564_01G000100.1">
    <property type="protein sequence ID" value="TraesCLE_scaffold_052564_01G000100.1"/>
    <property type="gene ID" value="TraesCLE_scaffold_052564_01G000100"/>
</dbReference>
<reference evidence="2" key="1">
    <citation type="submission" date="2018-08" db="EMBL/GenBank/DDBJ databases">
        <authorList>
            <person name="Rossello M."/>
        </authorList>
    </citation>
    <scope>NUCLEOTIDE SEQUENCE [LARGE SCALE GENOMIC DNA]</scope>
    <source>
        <strain evidence="2">cv. Chinese Spring</strain>
    </source>
</reference>
<keyword evidence="1" id="KW-0472">Membrane</keyword>
<proteinExistence type="predicted"/>
<name>A0A3B6MZM9_WHEAT</name>
<dbReference type="EnsemblPlants" id="TraesCS5D02G438700.1">
    <property type="protein sequence ID" value="TraesCS5D02G438700.1"/>
    <property type="gene ID" value="TraesCS5D02G438700"/>
</dbReference>
<organism evidence="2">
    <name type="scientific">Triticum aestivum</name>
    <name type="common">Wheat</name>
    <dbReference type="NCBI Taxonomy" id="4565"/>
    <lineage>
        <taxon>Eukaryota</taxon>
        <taxon>Viridiplantae</taxon>
        <taxon>Streptophyta</taxon>
        <taxon>Embryophyta</taxon>
        <taxon>Tracheophyta</taxon>
        <taxon>Spermatophyta</taxon>
        <taxon>Magnoliopsida</taxon>
        <taxon>Liliopsida</taxon>
        <taxon>Poales</taxon>
        <taxon>Poaceae</taxon>
        <taxon>BOP clade</taxon>
        <taxon>Pooideae</taxon>
        <taxon>Triticodae</taxon>
        <taxon>Triticeae</taxon>
        <taxon>Triticinae</taxon>
        <taxon>Triticum</taxon>
    </lineage>
</organism>
<dbReference type="Gramene" id="TraesCS5D02G438700.1">
    <property type="protein sequence ID" value="TraesCS5D02G438700.1"/>
    <property type="gene ID" value="TraesCS5D02G438700"/>
</dbReference>
<feature type="transmembrane region" description="Helical" evidence="1">
    <location>
        <begin position="112"/>
        <end position="134"/>
    </location>
</feature>
<dbReference type="Gramene" id="TraesCS5D03G0962700.1">
    <property type="protein sequence ID" value="TraesCS5D03G0962700.1.CDS"/>
    <property type="gene ID" value="TraesCS5D03G0962700"/>
</dbReference>
<dbReference type="Gramene" id="TraesROB_scaffold_025397_01G000100.1">
    <property type="protein sequence ID" value="TraesROB_scaffold_025397_01G000100.1"/>
    <property type="gene ID" value="TraesROB_scaffold_025397_01G000100"/>
</dbReference>
<dbReference type="Gramene" id="TraesCAD_scaffold_034064_01G000100.1">
    <property type="protein sequence ID" value="TraesCAD_scaffold_034064_01G000100.1"/>
    <property type="gene ID" value="TraesCAD_scaffold_034064_01G000100"/>
</dbReference>